<evidence type="ECO:0000256" key="2">
    <source>
        <dbReference type="ARBA" id="ARBA00004370"/>
    </source>
</evidence>
<evidence type="ECO:0000259" key="14">
    <source>
        <dbReference type="PROSITE" id="PS50894"/>
    </source>
</evidence>
<dbReference type="Gene3D" id="1.10.287.130">
    <property type="match status" value="1"/>
</dbReference>
<dbReference type="PROSITE" id="PS50110">
    <property type="entry name" value="RESPONSE_REGULATORY"/>
    <property type="match status" value="2"/>
</dbReference>
<evidence type="ECO:0000256" key="4">
    <source>
        <dbReference type="ARBA" id="ARBA00022553"/>
    </source>
</evidence>
<dbReference type="SUPFAM" id="SSF55874">
    <property type="entry name" value="ATPase domain of HSP90 chaperone/DNA topoisomerase II/histidine kinase"/>
    <property type="match status" value="1"/>
</dbReference>
<dbReference type="Gene3D" id="3.40.50.2300">
    <property type="match status" value="2"/>
</dbReference>
<comment type="subcellular location">
    <subcellularLocation>
        <location evidence="2">Membrane</location>
    </subcellularLocation>
</comment>
<name>A0ABN6PEX6_9BURK</name>
<evidence type="ECO:0000313" key="16">
    <source>
        <dbReference type="Proteomes" id="UP001057498"/>
    </source>
</evidence>
<dbReference type="CDD" id="cd00082">
    <property type="entry name" value="HisKA"/>
    <property type="match status" value="1"/>
</dbReference>
<dbReference type="CDD" id="cd17535">
    <property type="entry name" value="REC_NarL-like"/>
    <property type="match status" value="1"/>
</dbReference>
<dbReference type="SUPFAM" id="SSF47226">
    <property type="entry name" value="Histidine-containing phosphotransfer domain, HPT domain"/>
    <property type="match status" value="1"/>
</dbReference>
<dbReference type="CDD" id="cd06225">
    <property type="entry name" value="HAMP"/>
    <property type="match status" value="1"/>
</dbReference>
<proteinExistence type="predicted"/>
<dbReference type="Gene3D" id="1.20.120.160">
    <property type="entry name" value="HPT domain"/>
    <property type="match status" value="1"/>
</dbReference>
<evidence type="ECO:0000256" key="8">
    <source>
        <dbReference type="PROSITE-ProRule" id="PRU00110"/>
    </source>
</evidence>
<dbReference type="Gene3D" id="6.10.340.10">
    <property type="match status" value="1"/>
</dbReference>
<keyword evidence="10" id="KW-1133">Transmembrane helix</keyword>
<dbReference type="PANTHER" id="PTHR45339:SF5">
    <property type="entry name" value="HISTIDINE KINASE"/>
    <property type="match status" value="1"/>
</dbReference>
<evidence type="ECO:0000256" key="7">
    <source>
        <dbReference type="ARBA" id="ARBA00023012"/>
    </source>
</evidence>
<feature type="domain" description="Histidine kinase" evidence="11">
    <location>
        <begin position="337"/>
        <end position="565"/>
    </location>
</feature>
<feature type="domain" description="Response regulatory" evidence="12">
    <location>
        <begin position="732"/>
        <end position="851"/>
    </location>
</feature>
<dbReference type="InterPro" id="IPR036890">
    <property type="entry name" value="HATPase_C_sf"/>
</dbReference>
<feature type="domain" description="Response regulatory" evidence="12">
    <location>
        <begin position="584"/>
        <end position="710"/>
    </location>
</feature>
<dbReference type="EMBL" id="AP025730">
    <property type="protein sequence ID" value="BDI03554.1"/>
    <property type="molecule type" value="Genomic_DNA"/>
</dbReference>
<dbReference type="InterPro" id="IPR001789">
    <property type="entry name" value="Sig_transdc_resp-reg_receiver"/>
</dbReference>
<dbReference type="SMART" id="SM00388">
    <property type="entry name" value="HisKA"/>
    <property type="match status" value="1"/>
</dbReference>
<dbReference type="Proteomes" id="UP001057498">
    <property type="component" value="Chromosome"/>
</dbReference>
<evidence type="ECO:0000256" key="1">
    <source>
        <dbReference type="ARBA" id="ARBA00000085"/>
    </source>
</evidence>
<keyword evidence="6" id="KW-0418">Kinase</keyword>
<keyword evidence="5" id="KW-0808">Transferase</keyword>
<dbReference type="CDD" id="cd16922">
    <property type="entry name" value="HATPase_EvgS-ArcB-TorS-like"/>
    <property type="match status" value="1"/>
</dbReference>
<keyword evidence="10" id="KW-0472">Membrane</keyword>
<dbReference type="Pfam" id="PF00512">
    <property type="entry name" value="HisKA"/>
    <property type="match status" value="1"/>
</dbReference>
<evidence type="ECO:0000256" key="5">
    <source>
        <dbReference type="ARBA" id="ARBA00022679"/>
    </source>
</evidence>
<keyword evidence="7" id="KW-0902">Two-component regulatory system</keyword>
<dbReference type="Pfam" id="PF01627">
    <property type="entry name" value="Hpt"/>
    <property type="match status" value="1"/>
</dbReference>
<sequence length="1124" mass="120798">MRLRSLSRGFSAVVMVALAVNFAFLLAIGGAFQASRQADDRRDTALRLVDGLRHEIELLGRLVRAYTATADAHYLMVYYDILAVRAGEKPAPAGVDNALAWEHVVARRTSYQPAQGAQPESLQRRVQRLDFGADEQRAVQAVLEATEALRQTEQIAFAATQGLYDTVNRSFASERAPAPDYARALVHSREYETAKARLADTVATLERLTDTRTAQEVTRTSDRMRNFVDAAKAVDLLMVALVLAALLLIQRRLLRPIDQLADTARRYAAGDYTARSHRGQAGHERMAEIGALGSTLDRMAEAIEHDIAARDRNQREVEEARAQAEAATQAKSMFLANMSHEIRTPMNAIIGMTHLALGTELNAQQRDYLQKVHRAATMLLGILNDILDFSKIEAGKLGIESLHCRVEELIDNPLMLLRERAQDKDIELLCEYAQPELLGRAGSFWGDPLRLGQILTNLLSNAVKFTERGHVKLRVELLETVHADDGHATLRFTVEDTGVGLTPEQRARLFQEFTQADGSTTRRYGGTGLGLTIARRLTELMGGRIEVDSTPGEGSRFAITLPVRLIEPSALTPSDTAAQLAGMRVLVVDDHPATRASLLSQLRALGVGDAPGGLLEAVSTGQAALARTSQAAAVGQPFDLLLLDWVLPDIDGGEVLRRLHVELGDTTRVMVISAYGWDSLRTSALKAGASGFLPKPIVPETLRRALLPAATDAPGHPAEAPASASHPLQGLRALLVEDNPVNRQLASELLAQAGAQVDLAAHGREALERLKQHGAGAYDVVLMDLQMPVLDGYETTRAMRDHPEWRTLPVLAMTAHAMVEERERCLALGMRGHIAKPIDPAGLVETLRAYLPAAPAATAGTPAPGTLQAPAPQAMPVAMPVERPALAATIIPASPWPGIDLADAARWCGSLAMAQRSLAHFLTHYADTVGRGSRLRAQLAAGRLGDLGREAHTLKGLGRQLGMADVAAAAEAMDALFKTDGGAPDPAAVAAMLEPLISALQPVLAALAAHAPMELPVDARAPLTAPAPLERSLPPMARAESAPGTVPGTASGSTTDDLAARWTRLRQLLESSDSLALVLWHECGDDFCAALPPPTARALGDAIQRCDFQQALECLPPTLPASAR</sequence>
<evidence type="ECO:0000256" key="3">
    <source>
        <dbReference type="ARBA" id="ARBA00012438"/>
    </source>
</evidence>
<keyword evidence="10" id="KW-0812">Transmembrane</keyword>
<dbReference type="InterPro" id="IPR036097">
    <property type="entry name" value="HisK_dim/P_sf"/>
</dbReference>
<dbReference type="InterPro" id="IPR011006">
    <property type="entry name" value="CheY-like_superfamily"/>
</dbReference>
<dbReference type="PROSITE" id="PS50894">
    <property type="entry name" value="HPT"/>
    <property type="match status" value="1"/>
</dbReference>
<feature type="domain" description="HPt" evidence="14">
    <location>
        <begin position="910"/>
        <end position="1010"/>
    </location>
</feature>
<dbReference type="InterPro" id="IPR003660">
    <property type="entry name" value="HAMP_dom"/>
</dbReference>
<evidence type="ECO:0000313" key="15">
    <source>
        <dbReference type="EMBL" id="BDI03554.1"/>
    </source>
</evidence>
<dbReference type="PROSITE" id="PS50885">
    <property type="entry name" value="HAMP"/>
    <property type="match status" value="1"/>
</dbReference>
<feature type="domain" description="HAMP" evidence="13">
    <location>
        <begin position="251"/>
        <end position="308"/>
    </location>
</feature>
<dbReference type="PANTHER" id="PTHR45339">
    <property type="entry name" value="HYBRID SIGNAL TRANSDUCTION HISTIDINE KINASE J"/>
    <property type="match status" value="1"/>
</dbReference>
<dbReference type="PRINTS" id="PR00344">
    <property type="entry name" value="BCTRLSENSOR"/>
</dbReference>
<dbReference type="SUPFAM" id="SSF52172">
    <property type="entry name" value="CheY-like"/>
    <property type="match status" value="2"/>
</dbReference>
<dbReference type="SUPFAM" id="SSF158472">
    <property type="entry name" value="HAMP domain-like"/>
    <property type="match status" value="1"/>
</dbReference>
<feature type="transmembrane region" description="Helical" evidence="10">
    <location>
        <begin position="12"/>
        <end position="32"/>
    </location>
</feature>
<protein>
    <recommendedName>
        <fullName evidence="3">histidine kinase</fullName>
        <ecNumber evidence="3">2.7.13.3</ecNumber>
    </recommendedName>
</protein>
<gene>
    <name evidence="15" type="ORF">CATMQ487_05240</name>
</gene>
<evidence type="ECO:0000259" key="11">
    <source>
        <dbReference type="PROSITE" id="PS50109"/>
    </source>
</evidence>
<evidence type="ECO:0000259" key="12">
    <source>
        <dbReference type="PROSITE" id="PS50110"/>
    </source>
</evidence>
<comment type="catalytic activity">
    <reaction evidence="1">
        <text>ATP + protein L-histidine = ADP + protein N-phospho-L-histidine.</text>
        <dbReference type="EC" id="2.7.13.3"/>
    </reaction>
</comment>
<keyword evidence="4 9" id="KW-0597">Phosphoprotein</keyword>
<dbReference type="Pfam" id="PF02518">
    <property type="entry name" value="HATPase_c"/>
    <property type="match status" value="1"/>
</dbReference>
<dbReference type="InterPro" id="IPR005467">
    <property type="entry name" value="His_kinase_dom"/>
</dbReference>
<dbReference type="InterPro" id="IPR003661">
    <property type="entry name" value="HisK_dim/P_dom"/>
</dbReference>
<accession>A0ABN6PEX6</accession>
<dbReference type="Gene3D" id="3.30.565.10">
    <property type="entry name" value="Histidine kinase-like ATPase, C-terminal domain"/>
    <property type="match status" value="1"/>
</dbReference>
<feature type="transmembrane region" description="Helical" evidence="10">
    <location>
        <begin position="233"/>
        <end position="249"/>
    </location>
</feature>
<keyword evidence="16" id="KW-1185">Reference proteome</keyword>
<dbReference type="Pfam" id="PF00072">
    <property type="entry name" value="Response_reg"/>
    <property type="match status" value="2"/>
</dbReference>
<evidence type="ECO:0000256" key="6">
    <source>
        <dbReference type="ARBA" id="ARBA00022777"/>
    </source>
</evidence>
<feature type="modified residue" description="4-aspartylphosphate" evidence="9">
    <location>
        <position position="644"/>
    </location>
</feature>
<dbReference type="InterPro" id="IPR036641">
    <property type="entry name" value="HPT_dom_sf"/>
</dbReference>
<evidence type="ECO:0000256" key="10">
    <source>
        <dbReference type="SAM" id="Phobius"/>
    </source>
</evidence>
<dbReference type="SMART" id="SM00304">
    <property type="entry name" value="HAMP"/>
    <property type="match status" value="1"/>
</dbReference>
<dbReference type="CDD" id="cd17546">
    <property type="entry name" value="REC_hyHK_CKI1_RcsC-like"/>
    <property type="match status" value="1"/>
</dbReference>
<feature type="modified residue" description="4-aspartylphosphate" evidence="9">
    <location>
        <position position="784"/>
    </location>
</feature>
<dbReference type="SUPFAM" id="SSF47384">
    <property type="entry name" value="Homodimeric domain of signal transducing histidine kinase"/>
    <property type="match status" value="1"/>
</dbReference>
<dbReference type="InterPro" id="IPR008207">
    <property type="entry name" value="Sig_transdc_His_kin_Hpt_dom"/>
</dbReference>
<dbReference type="Pfam" id="PF00672">
    <property type="entry name" value="HAMP"/>
    <property type="match status" value="1"/>
</dbReference>
<dbReference type="RefSeq" id="WP_251971832.1">
    <property type="nucleotide sequence ID" value="NZ_AP025730.1"/>
</dbReference>
<evidence type="ECO:0000256" key="9">
    <source>
        <dbReference type="PROSITE-ProRule" id="PRU00169"/>
    </source>
</evidence>
<dbReference type="SMART" id="SM00448">
    <property type="entry name" value="REC"/>
    <property type="match status" value="2"/>
</dbReference>
<dbReference type="InterPro" id="IPR058245">
    <property type="entry name" value="NreC/VraR/RcsB-like_REC"/>
</dbReference>
<evidence type="ECO:0000259" key="13">
    <source>
        <dbReference type="PROSITE" id="PS50885"/>
    </source>
</evidence>
<dbReference type="EC" id="2.7.13.3" evidence="3"/>
<dbReference type="PROSITE" id="PS50109">
    <property type="entry name" value="HIS_KIN"/>
    <property type="match status" value="1"/>
</dbReference>
<dbReference type="SMART" id="SM00387">
    <property type="entry name" value="HATPase_c"/>
    <property type="match status" value="1"/>
</dbReference>
<dbReference type="InterPro" id="IPR003594">
    <property type="entry name" value="HATPase_dom"/>
</dbReference>
<reference evidence="15" key="1">
    <citation type="submission" date="2022-04" db="EMBL/GenBank/DDBJ databases">
        <title>Whole genome sequence of Sphaerotilus sp. FB-5.</title>
        <authorList>
            <person name="Takeda M."/>
            <person name="Narihara S."/>
            <person name="Akimoto M."/>
            <person name="Akimoto R."/>
            <person name="Nishiyashiki S."/>
            <person name="Murakami T."/>
        </authorList>
    </citation>
    <scope>NUCLEOTIDE SEQUENCE</scope>
    <source>
        <strain evidence="15">FB-5</strain>
    </source>
</reference>
<feature type="modified residue" description="Phosphohistidine" evidence="8">
    <location>
        <position position="952"/>
    </location>
</feature>
<organism evidence="15 16">
    <name type="scientific">Sphaerotilus microaerophilus</name>
    <dbReference type="NCBI Taxonomy" id="2914710"/>
    <lineage>
        <taxon>Bacteria</taxon>
        <taxon>Pseudomonadati</taxon>
        <taxon>Pseudomonadota</taxon>
        <taxon>Betaproteobacteria</taxon>
        <taxon>Burkholderiales</taxon>
        <taxon>Sphaerotilaceae</taxon>
        <taxon>Sphaerotilus</taxon>
    </lineage>
</organism>
<dbReference type="InterPro" id="IPR004358">
    <property type="entry name" value="Sig_transdc_His_kin-like_C"/>
</dbReference>